<gene>
    <name evidence="2" type="ORF">BA177_03110</name>
</gene>
<evidence type="ECO:0000256" key="1">
    <source>
        <dbReference type="SAM" id="MobiDB-lite"/>
    </source>
</evidence>
<reference evidence="2 3" key="1">
    <citation type="submission" date="2016-06" db="EMBL/GenBank/DDBJ databases">
        <title>Complete genome sequence of a deep-branching marine Gamma Proteobacterium Woeseia oceani type strain XK5.</title>
        <authorList>
            <person name="Mu D."/>
            <person name="Du Z."/>
        </authorList>
    </citation>
    <scope>NUCLEOTIDE SEQUENCE [LARGE SCALE GENOMIC DNA]</scope>
    <source>
        <strain evidence="2 3">XK5</strain>
    </source>
</reference>
<evidence type="ECO:0000313" key="2">
    <source>
        <dbReference type="EMBL" id="ANO50336.1"/>
    </source>
</evidence>
<dbReference type="AlphaFoldDB" id="A0A193LD17"/>
<proteinExistence type="predicted"/>
<keyword evidence="3" id="KW-1185">Reference proteome</keyword>
<feature type="region of interest" description="Disordered" evidence="1">
    <location>
        <begin position="36"/>
        <end position="63"/>
    </location>
</feature>
<dbReference type="Proteomes" id="UP000092695">
    <property type="component" value="Chromosome"/>
</dbReference>
<accession>A0A193LD17</accession>
<organism evidence="2 3">
    <name type="scientific">Woeseia oceani</name>
    <dbReference type="NCBI Taxonomy" id="1548547"/>
    <lineage>
        <taxon>Bacteria</taxon>
        <taxon>Pseudomonadati</taxon>
        <taxon>Pseudomonadota</taxon>
        <taxon>Gammaproteobacteria</taxon>
        <taxon>Woeseiales</taxon>
        <taxon>Woeseiaceae</taxon>
        <taxon>Woeseia</taxon>
    </lineage>
</organism>
<sequence>MSNNIMKQESRTETLKNEATRQRWELFHRAIAHAKQSNISSLEQDEKTAAEENAPVPLYPAAS</sequence>
<dbReference type="EMBL" id="CP016268">
    <property type="protein sequence ID" value="ANO50336.1"/>
    <property type="molecule type" value="Genomic_DNA"/>
</dbReference>
<name>A0A193LD17_9GAMM</name>
<dbReference type="KEGG" id="woc:BA177_03110"/>
<protein>
    <submittedName>
        <fullName evidence="2">Uncharacterized protein</fullName>
    </submittedName>
</protein>
<evidence type="ECO:0000313" key="3">
    <source>
        <dbReference type="Proteomes" id="UP000092695"/>
    </source>
</evidence>